<dbReference type="PANTHER" id="PTHR15454:SF73">
    <property type="entry name" value="DYNEIN AXONEMAL LIGHT CHAIN 1"/>
    <property type="match status" value="1"/>
</dbReference>
<evidence type="ECO:0000256" key="7">
    <source>
        <dbReference type="ARBA" id="ARBA00023175"/>
    </source>
</evidence>
<dbReference type="Pfam" id="PF12799">
    <property type="entry name" value="LRR_4"/>
    <property type="match status" value="2"/>
</dbReference>
<evidence type="ECO:0000256" key="3">
    <source>
        <dbReference type="ARBA" id="ARBA00022614"/>
    </source>
</evidence>
<evidence type="ECO:0000256" key="2">
    <source>
        <dbReference type="ARBA" id="ARBA00022490"/>
    </source>
</evidence>
<gene>
    <name evidence="12" type="primary">dnal1</name>
    <name evidence="12" type="ORF">Bhyg_10918</name>
</gene>
<evidence type="ECO:0000313" key="13">
    <source>
        <dbReference type="Proteomes" id="UP001151699"/>
    </source>
</evidence>
<evidence type="ECO:0000256" key="10">
    <source>
        <dbReference type="ARBA" id="ARBA00049659"/>
    </source>
</evidence>
<dbReference type="SMART" id="SM00365">
    <property type="entry name" value="LRR_SD22"/>
    <property type="match status" value="4"/>
</dbReference>
<comment type="subcellular location">
    <subcellularLocation>
        <location evidence="1">Cytoplasm</location>
        <location evidence="1">Cytoskeleton</location>
        <location evidence="1">Cilium axoneme</location>
    </subcellularLocation>
</comment>
<dbReference type="SUPFAM" id="SSF52058">
    <property type="entry name" value="L domain-like"/>
    <property type="match status" value="1"/>
</dbReference>
<evidence type="ECO:0000256" key="5">
    <source>
        <dbReference type="ARBA" id="ARBA00022737"/>
    </source>
</evidence>
<dbReference type="Gene3D" id="3.80.10.10">
    <property type="entry name" value="Ribonuclease Inhibitor"/>
    <property type="match status" value="1"/>
</dbReference>
<comment type="similarity">
    <text evidence="10">Belongs to the dynein light chain LC1-type family.</text>
</comment>
<keyword evidence="3" id="KW-0433">Leucine-rich repeat</keyword>
<keyword evidence="2" id="KW-0963">Cytoplasm</keyword>
<keyword evidence="4" id="KW-0493">Microtubule</keyword>
<reference evidence="12" key="1">
    <citation type="submission" date="2022-07" db="EMBL/GenBank/DDBJ databases">
        <authorList>
            <person name="Trinca V."/>
            <person name="Uliana J.V.C."/>
            <person name="Torres T.T."/>
            <person name="Ward R.J."/>
            <person name="Monesi N."/>
        </authorList>
    </citation>
    <scope>NUCLEOTIDE SEQUENCE</scope>
    <source>
        <strain evidence="12">HSMRA1968</strain>
        <tissue evidence="12">Whole embryos</tissue>
    </source>
</reference>
<dbReference type="GO" id="GO:0005930">
    <property type="term" value="C:axoneme"/>
    <property type="evidence" value="ECO:0007669"/>
    <property type="project" value="UniProtKB-SubCell"/>
</dbReference>
<dbReference type="InterPro" id="IPR032675">
    <property type="entry name" value="LRR_dom_sf"/>
</dbReference>
<dbReference type="PANTHER" id="PTHR15454">
    <property type="entry name" value="NISCHARIN RELATED"/>
    <property type="match status" value="1"/>
</dbReference>
<evidence type="ECO:0000256" key="4">
    <source>
        <dbReference type="ARBA" id="ARBA00022701"/>
    </source>
</evidence>
<keyword evidence="7" id="KW-0505">Motor protein</keyword>
<dbReference type="PROSITE" id="PS51450">
    <property type="entry name" value="LRR"/>
    <property type="match status" value="3"/>
</dbReference>
<evidence type="ECO:0000256" key="6">
    <source>
        <dbReference type="ARBA" id="ARBA00023017"/>
    </source>
</evidence>
<dbReference type="OrthoDB" id="266138at2759"/>
<name>A0A9Q0MUE3_9DIPT</name>
<keyword evidence="13" id="KW-1185">Reference proteome</keyword>
<comment type="caution">
    <text evidence="12">The sequence shown here is derived from an EMBL/GenBank/DDBJ whole genome shotgun (WGS) entry which is preliminary data.</text>
</comment>
<evidence type="ECO:0000256" key="11">
    <source>
        <dbReference type="ARBA" id="ARBA00049760"/>
    </source>
</evidence>
<evidence type="ECO:0000256" key="8">
    <source>
        <dbReference type="ARBA" id="ARBA00023212"/>
    </source>
</evidence>
<dbReference type="Proteomes" id="UP001151699">
    <property type="component" value="Chromosome X"/>
</dbReference>
<dbReference type="GO" id="GO:0030286">
    <property type="term" value="C:dynein complex"/>
    <property type="evidence" value="ECO:0007669"/>
    <property type="project" value="UniProtKB-KW"/>
</dbReference>
<protein>
    <recommendedName>
        <fullName evidence="11">Dynein axonemal light chain 1</fullName>
    </recommendedName>
</protein>
<evidence type="ECO:0000256" key="9">
    <source>
        <dbReference type="ARBA" id="ARBA00023273"/>
    </source>
</evidence>
<evidence type="ECO:0000256" key="1">
    <source>
        <dbReference type="ARBA" id="ARBA00004430"/>
    </source>
</evidence>
<dbReference type="AlphaFoldDB" id="A0A9Q0MUE3"/>
<dbReference type="EMBL" id="WJQU01000003">
    <property type="protein sequence ID" value="KAJ6638185.1"/>
    <property type="molecule type" value="Genomic_DNA"/>
</dbReference>
<keyword evidence="9" id="KW-0966">Cell projection</keyword>
<dbReference type="GO" id="GO:0045504">
    <property type="term" value="F:dynein heavy chain binding"/>
    <property type="evidence" value="ECO:0007669"/>
    <property type="project" value="TreeGrafter"/>
</dbReference>
<keyword evidence="6" id="KW-0243">Dynein</keyword>
<proteinExistence type="inferred from homology"/>
<dbReference type="GO" id="GO:0043014">
    <property type="term" value="F:alpha-tubulin binding"/>
    <property type="evidence" value="ECO:0007669"/>
    <property type="project" value="TreeGrafter"/>
</dbReference>
<keyword evidence="8" id="KW-0206">Cytoskeleton</keyword>
<evidence type="ECO:0000313" key="12">
    <source>
        <dbReference type="EMBL" id="KAJ6638185.1"/>
    </source>
</evidence>
<keyword evidence="5" id="KW-0677">Repeat</keyword>
<organism evidence="12 13">
    <name type="scientific">Pseudolycoriella hygida</name>
    <dbReference type="NCBI Taxonomy" id="35572"/>
    <lineage>
        <taxon>Eukaryota</taxon>
        <taxon>Metazoa</taxon>
        <taxon>Ecdysozoa</taxon>
        <taxon>Arthropoda</taxon>
        <taxon>Hexapoda</taxon>
        <taxon>Insecta</taxon>
        <taxon>Pterygota</taxon>
        <taxon>Neoptera</taxon>
        <taxon>Endopterygota</taxon>
        <taxon>Diptera</taxon>
        <taxon>Nematocera</taxon>
        <taxon>Sciaroidea</taxon>
        <taxon>Sciaridae</taxon>
        <taxon>Pseudolycoriella</taxon>
    </lineage>
</organism>
<dbReference type="GO" id="GO:0005874">
    <property type="term" value="C:microtubule"/>
    <property type="evidence" value="ECO:0007669"/>
    <property type="project" value="UniProtKB-KW"/>
</dbReference>
<sequence>MSKASTIKEALKRWEDRTKENSLEAKVIELQFQWLPIEKMDNTLSTLVNCEKLSLSTNMIDKIYGISGMKNLKILSLGRNYIKQISGLEGVAETLEELWLSYNLIEKLKGIQVLKKLKVLYLSNNLIKDWAEFNKLQELPTLESLVMVGNPIVEAVGDDAAWRTECIKRLPFLKKLDGETVVIDME</sequence>
<dbReference type="InterPro" id="IPR001611">
    <property type="entry name" value="Leu-rich_rpt"/>
</dbReference>
<dbReference type="InterPro" id="IPR025875">
    <property type="entry name" value="Leu-rich_rpt_4"/>
</dbReference>
<dbReference type="GO" id="GO:0036158">
    <property type="term" value="P:outer dynein arm assembly"/>
    <property type="evidence" value="ECO:0007669"/>
    <property type="project" value="TreeGrafter"/>
</dbReference>
<dbReference type="FunFam" id="3.80.10.10:FF:000049">
    <property type="entry name" value="Dynein light chain 1"/>
    <property type="match status" value="1"/>
</dbReference>
<accession>A0A9Q0MUE3</accession>